<organism evidence="7 8">
    <name type="scientific">Alkalibacterium iburiense</name>
    <dbReference type="NCBI Taxonomy" id="290589"/>
    <lineage>
        <taxon>Bacteria</taxon>
        <taxon>Bacillati</taxon>
        <taxon>Bacillota</taxon>
        <taxon>Bacilli</taxon>
        <taxon>Lactobacillales</taxon>
        <taxon>Carnobacteriaceae</taxon>
        <taxon>Alkalibacterium</taxon>
    </lineage>
</organism>
<evidence type="ECO:0000256" key="4">
    <source>
        <dbReference type="ARBA" id="ARBA00023277"/>
    </source>
</evidence>
<sequence length="465" mass="53246">MTQMFHSANPILPFDEYIPDPEVHVFGNRVYLYGSHDAFNGQSYCERDYVTWSASVNDLTDWTYEGVIYRKTDHHSPIKKGKSNMYAPDVAQGPDGHFYLYYSIADSSIISVAKSSSPTGPFSYYGEVKDATGKVFGADYADYFEFDPAVLVDGDRIFLYSGSGQKANEKNGHPVVGLFVRELEKDMLTAKTEPKILMQADDDRHKPNFFEAASIRKFDDWYYLMYMATDLSGLHYMMSRYPDRGFEHKGLLYATSQNTGNDGSSTQDAHLIENNHGSMEKIGNGYYVFNHRHTNRSHFSRQTVGDKLERNADGTFETATYTSQGLRGRPFDTYATYPAAMACQLNQRDNPAEAPFVTQEEDKETGKTYSLIKQIIDKSELHYKYFSLPDLKRMKLRVRGQAEGQLTITLDGNEKEEIKWKLFVDSNEWMTLDRPLMTQNDPFSMILSFEGEGSYDIESFELFNY</sequence>
<accession>A0ABN0X9Q9</accession>
<evidence type="ECO:0000313" key="7">
    <source>
        <dbReference type="EMBL" id="GAA0358791.1"/>
    </source>
</evidence>
<evidence type="ECO:0000256" key="6">
    <source>
        <dbReference type="RuleBase" id="RU361187"/>
    </source>
</evidence>
<comment type="similarity">
    <text evidence="1 6">Belongs to the glycosyl hydrolase 43 family.</text>
</comment>
<dbReference type="PANTHER" id="PTHR43772:SF2">
    <property type="entry name" value="PUTATIVE (AFU_ORTHOLOGUE AFUA_2G04480)-RELATED"/>
    <property type="match status" value="1"/>
</dbReference>
<gene>
    <name evidence="7" type="ORF">GCM10008932_09370</name>
</gene>
<dbReference type="RefSeq" id="WP_343754452.1">
    <property type="nucleotide sequence ID" value="NZ_BAAACW010000056.1"/>
</dbReference>
<proteinExistence type="inferred from homology"/>
<dbReference type="Proteomes" id="UP001501166">
    <property type="component" value="Unassembled WGS sequence"/>
</dbReference>
<comment type="caution">
    <text evidence="7">The sequence shown here is derived from an EMBL/GenBank/DDBJ whole genome shotgun (WGS) entry which is preliminary data.</text>
</comment>
<evidence type="ECO:0000256" key="5">
    <source>
        <dbReference type="ARBA" id="ARBA00023295"/>
    </source>
</evidence>
<keyword evidence="5 6" id="KW-0326">Glycosidase</keyword>
<keyword evidence="3 6" id="KW-0378">Hydrolase</keyword>
<dbReference type="InterPro" id="IPR006710">
    <property type="entry name" value="Glyco_hydro_43"/>
</dbReference>
<dbReference type="InterPro" id="IPR023296">
    <property type="entry name" value="Glyco_hydro_beta-prop_sf"/>
</dbReference>
<evidence type="ECO:0000256" key="3">
    <source>
        <dbReference type="ARBA" id="ARBA00022801"/>
    </source>
</evidence>
<keyword evidence="8" id="KW-1185">Reference proteome</keyword>
<keyword evidence="4" id="KW-0119">Carbohydrate metabolism</keyword>
<evidence type="ECO:0000313" key="8">
    <source>
        <dbReference type="Proteomes" id="UP001501166"/>
    </source>
</evidence>
<dbReference type="CDD" id="cd18620">
    <property type="entry name" value="GH43_XylA-like"/>
    <property type="match status" value="1"/>
</dbReference>
<dbReference type="InterPro" id="IPR052176">
    <property type="entry name" value="Glycosyl_Hydrlase_43_Enz"/>
</dbReference>
<evidence type="ECO:0000256" key="2">
    <source>
        <dbReference type="ARBA" id="ARBA00022651"/>
    </source>
</evidence>
<name>A0ABN0X9Q9_9LACT</name>
<dbReference type="PANTHER" id="PTHR43772">
    <property type="entry name" value="ENDO-1,4-BETA-XYLANASE"/>
    <property type="match status" value="1"/>
</dbReference>
<evidence type="ECO:0000256" key="1">
    <source>
        <dbReference type="ARBA" id="ARBA00009865"/>
    </source>
</evidence>
<keyword evidence="2" id="KW-0858">Xylan degradation</keyword>
<dbReference type="SUPFAM" id="SSF75005">
    <property type="entry name" value="Arabinanase/levansucrase/invertase"/>
    <property type="match status" value="1"/>
</dbReference>
<reference evidence="7 8" key="1">
    <citation type="journal article" date="2019" name="Int. J. Syst. Evol. Microbiol.">
        <title>The Global Catalogue of Microorganisms (GCM) 10K type strain sequencing project: providing services to taxonomists for standard genome sequencing and annotation.</title>
        <authorList>
            <consortium name="The Broad Institute Genomics Platform"/>
            <consortium name="The Broad Institute Genome Sequencing Center for Infectious Disease"/>
            <person name="Wu L."/>
            <person name="Ma J."/>
        </authorList>
    </citation>
    <scope>NUCLEOTIDE SEQUENCE [LARGE SCALE GENOMIC DNA]</scope>
    <source>
        <strain evidence="7 8">JCM 12662</strain>
    </source>
</reference>
<dbReference type="Gene3D" id="2.115.10.20">
    <property type="entry name" value="Glycosyl hydrolase domain, family 43"/>
    <property type="match status" value="1"/>
</dbReference>
<dbReference type="EMBL" id="BAAACW010000056">
    <property type="protein sequence ID" value="GAA0358791.1"/>
    <property type="molecule type" value="Genomic_DNA"/>
</dbReference>
<dbReference type="Pfam" id="PF04616">
    <property type="entry name" value="Glyco_hydro_43"/>
    <property type="match status" value="1"/>
</dbReference>
<protein>
    <submittedName>
        <fullName evidence="7">Uncharacterized protein</fullName>
    </submittedName>
</protein>
<keyword evidence="2" id="KW-0624">Polysaccharide degradation</keyword>